<name>A0ABP9FI35_9ACTN</name>
<keyword evidence="4" id="KW-1185">Reference proteome</keyword>
<reference evidence="4" key="1">
    <citation type="journal article" date="2019" name="Int. J. Syst. Evol. Microbiol.">
        <title>The Global Catalogue of Microorganisms (GCM) 10K type strain sequencing project: providing services to taxonomists for standard genome sequencing and annotation.</title>
        <authorList>
            <consortium name="The Broad Institute Genomics Platform"/>
            <consortium name="The Broad Institute Genome Sequencing Center for Infectious Disease"/>
            <person name="Wu L."/>
            <person name="Ma J."/>
        </authorList>
    </citation>
    <scope>NUCLEOTIDE SEQUENCE [LARGE SCALE GENOMIC DNA]</scope>
    <source>
        <strain evidence="4">JCM 19125</strain>
    </source>
</reference>
<dbReference type="EMBL" id="BAABLV010000024">
    <property type="protein sequence ID" value="GAA4898335.1"/>
    <property type="molecule type" value="Genomic_DNA"/>
</dbReference>
<dbReference type="Gene3D" id="2.60.120.260">
    <property type="entry name" value="Galactose-binding domain-like"/>
    <property type="match status" value="1"/>
</dbReference>
<evidence type="ECO:0000313" key="4">
    <source>
        <dbReference type="Proteomes" id="UP001501521"/>
    </source>
</evidence>
<feature type="compositionally biased region" description="Low complexity" evidence="1">
    <location>
        <begin position="226"/>
        <end position="254"/>
    </location>
</feature>
<comment type="caution">
    <text evidence="3">The sequence shown here is derived from an EMBL/GenBank/DDBJ whole genome shotgun (WGS) entry which is preliminary data.</text>
</comment>
<keyword evidence="2" id="KW-0732">Signal</keyword>
<evidence type="ECO:0000313" key="3">
    <source>
        <dbReference type="EMBL" id="GAA4898335.1"/>
    </source>
</evidence>
<feature type="chain" id="PRO_5045872606" description="Pectate lyase superfamily protein domain-containing protein" evidence="2">
    <location>
        <begin position="28"/>
        <end position="412"/>
    </location>
</feature>
<dbReference type="Proteomes" id="UP001501521">
    <property type="component" value="Unassembled WGS sequence"/>
</dbReference>
<dbReference type="SUPFAM" id="SSF49785">
    <property type="entry name" value="Galactose-binding domain-like"/>
    <property type="match status" value="1"/>
</dbReference>
<feature type="region of interest" description="Disordered" evidence="1">
    <location>
        <begin position="213"/>
        <end position="272"/>
    </location>
</feature>
<sequence>MRLRPAAVVTALITSLGLALTPSAAPAAPTVPAEAGETVISVTSFGADPTGVEDSAVAVKAAVAAAKDADGPVRIVFPRGVYQLYPDHAERRELYFSNTIGTNLAYKDKTIAVLLEDMTDVTVDGQGSVFMMHGQQSVFGIRTSQQLQGTTYPEPAAVAYTTTATGTWPNSTAAKTVTFDAPIEARYVKLTSTSAVGGQAWASAAELLPGGEPAGVPGELADVPLVPRSTASPSPSVSPTPSKSPSAKPSLTPSVKPSATPTTGTGKFVRTAPYTKPGTHLLNGRQWMTVCEDYSQTERCRTEIWATIVVIEDGSFMRKSGWAFNNLTYLPYMTREAWNGNPLGDLGSTANGVFTSAGRQWKTECDTAATGRGACRSYTWTTVYAAIAKPEGGYAFSQGNQWIFNNIVMFEN</sequence>
<accession>A0ABP9FI35</accession>
<evidence type="ECO:0000256" key="1">
    <source>
        <dbReference type="SAM" id="MobiDB-lite"/>
    </source>
</evidence>
<evidence type="ECO:0008006" key="5">
    <source>
        <dbReference type="Google" id="ProtNLM"/>
    </source>
</evidence>
<gene>
    <name evidence="3" type="ORF">GCM10025789_15230</name>
</gene>
<dbReference type="InterPro" id="IPR011050">
    <property type="entry name" value="Pectin_lyase_fold/virulence"/>
</dbReference>
<dbReference type="InterPro" id="IPR008979">
    <property type="entry name" value="Galactose-bd-like_sf"/>
</dbReference>
<feature type="signal peptide" evidence="2">
    <location>
        <begin position="1"/>
        <end position="27"/>
    </location>
</feature>
<dbReference type="SUPFAM" id="SSF51126">
    <property type="entry name" value="Pectin lyase-like"/>
    <property type="match status" value="1"/>
</dbReference>
<dbReference type="Gene3D" id="2.160.20.10">
    <property type="entry name" value="Single-stranded right-handed beta-helix, Pectin lyase-like"/>
    <property type="match status" value="1"/>
</dbReference>
<proteinExistence type="predicted"/>
<evidence type="ECO:0000256" key="2">
    <source>
        <dbReference type="SAM" id="SignalP"/>
    </source>
</evidence>
<dbReference type="RefSeq" id="WP_345581387.1">
    <property type="nucleotide sequence ID" value="NZ_BAABLV010000024.1"/>
</dbReference>
<dbReference type="InterPro" id="IPR012334">
    <property type="entry name" value="Pectin_lyas_fold"/>
</dbReference>
<organism evidence="3 4">
    <name type="scientific">Tessaracoccus lubricantis</name>
    <dbReference type="NCBI Taxonomy" id="545543"/>
    <lineage>
        <taxon>Bacteria</taxon>
        <taxon>Bacillati</taxon>
        <taxon>Actinomycetota</taxon>
        <taxon>Actinomycetes</taxon>
        <taxon>Propionibacteriales</taxon>
        <taxon>Propionibacteriaceae</taxon>
        <taxon>Tessaracoccus</taxon>
    </lineage>
</organism>
<feature type="compositionally biased region" description="Polar residues" evidence="1">
    <location>
        <begin position="255"/>
        <end position="265"/>
    </location>
</feature>
<protein>
    <recommendedName>
        <fullName evidence="5">Pectate lyase superfamily protein domain-containing protein</fullName>
    </recommendedName>
</protein>